<protein>
    <submittedName>
        <fullName evidence="2">Uncharacterized protein</fullName>
    </submittedName>
</protein>
<feature type="region of interest" description="Disordered" evidence="1">
    <location>
        <begin position="1"/>
        <end position="58"/>
    </location>
</feature>
<feature type="region of interest" description="Disordered" evidence="1">
    <location>
        <begin position="234"/>
        <end position="253"/>
    </location>
</feature>
<evidence type="ECO:0000256" key="1">
    <source>
        <dbReference type="SAM" id="MobiDB-lite"/>
    </source>
</evidence>
<feature type="compositionally biased region" description="Basic and acidic residues" evidence="1">
    <location>
        <begin position="240"/>
        <end position="251"/>
    </location>
</feature>
<sequence>MNEEIKKEAPKEKLDIKKLFPSPEELNHEDQQEETPQSTPENEYSGPEQEAIREGWLPKEQFKGDPNLWVSAPEFIRRGKLIDRIGSQHKEIENMRKANEELVNLVKKQAEKLSQEKATEILAKKREAIAQGDVNSAEYYEKEYNTYQNELHSYQAPKNNDKDLPREYRDFADRNATWLNPNSAENNAMMVYADKLDQELARDNPSLSVQDRLDEVESRVKDLFPHRFDDSRAKRAPAVEGKKLSPKRDPNKITFNDLPEDIKKVVNNMVKADRSGKLTRDEYAQQLLISGAVTIEK</sequence>
<reference evidence="2" key="1">
    <citation type="submission" date="2020-03" db="EMBL/GenBank/DDBJ databases">
        <title>The deep terrestrial virosphere.</title>
        <authorList>
            <person name="Holmfeldt K."/>
            <person name="Nilsson E."/>
            <person name="Simone D."/>
            <person name="Lopez-Fernandez M."/>
            <person name="Wu X."/>
            <person name="de Brujin I."/>
            <person name="Lundin D."/>
            <person name="Andersson A."/>
            <person name="Bertilsson S."/>
            <person name="Dopson M."/>
        </authorList>
    </citation>
    <scope>NUCLEOTIDE SEQUENCE</scope>
    <source>
        <strain evidence="3">MM415A00274</strain>
        <strain evidence="2">MM415B00593</strain>
    </source>
</reference>
<evidence type="ECO:0000313" key="2">
    <source>
        <dbReference type="EMBL" id="QJA63683.1"/>
    </source>
</evidence>
<feature type="compositionally biased region" description="Basic and acidic residues" evidence="1">
    <location>
        <begin position="1"/>
        <end position="18"/>
    </location>
</feature>
<dbReference type="EMBL" id="MT142513">
    <property type="protein sequence ID" value="QJA83551.1"/>
    <property type="molecule type" value="Genomic_DNA"/>
</dbReference>
<accession>A0A6M3J1E4</accession>
<evidence type="ECO:0000313" key="3">
    <source>
        <dbReference type="EMBL" id="QJA83551.1"/>
    </source>
</evidence>
<gene>
    <name evidence="3" type="ORF">MM415A00274_0008</name>
    <name evidence="2" type="ORF">MM415B00593_0010</name>
</gene>
<proteinExistence type="predicted"/>
<dbReference type="AlphaFoldDB" id="A0A6M3J1E4"/>
<organism evidence="2">
    <name type="scientific">viral metagenome</name>
    <dbReference type="NCBI Taxonomy" id="1070528"/>
    <lineage>
        <taxon>unclassified sequences</taxon>
        <taxon>metagenomes</taxon>
        <taxon>organismal metagenomes</taxon>
    </lineage>
</organism>
<dbReference type="EMBL" id="MT141503">
    <property type="protein sequence ID" value="QJA63683.1"/>
    <property type="molecule type" value="Genomic_DNA"/>
</dbReference>
<name>A0A6M3J1E4_9ZZZZ</name>